<accession>A0A9P1GEG7</accession>
<protein>
    <submittedName>
        <fullName evidence="1">Uncharacterized protein</fullName>
    </submittedName>
</protein>
<evidence type="ECO:0000313" key="3">
    <source>
        <dbReference type="Proteomes" id="UP001152797"/>
    </source>
</evidence>
<dbReference type="Proteomes" id="UP001152797">
    <property type="component" value="Unassembled WGS sequence"/>
</dbReference>
<reference evidence="2 3" key="2">
    <citation type="submission" date="2024-05" db="EMBL/GenBank/DDBJ databases">
        <authorList>
            <person name="Chen Y."/>
            <person name="Shah S."/>
            <person name="Dougan E. K."/>
            <person name="Thang M."/>
            <person name="Chan C."/>
        </authorList>
    </citation>
    <scope>NUCLEOTIDE SEQUENCE [LARGE SCALE GENOMIC DNA]</scope>
</reference>
<evidence type="ECO:0000313" key="1">
    <source>
        <dbReference type="EMBL" id="CAI4010991.1"/>
    </source>
</evidence>
<name>A0A9P1GEG7_9DINO</name>
<gene>
    <name evidence="1" type="ORF">C1SCF055_LOCUS36204</name>
</gene>
<reference evidence="1" key="1">
    <citation type="submission" date="2022-10" db="EMBL/GenBank/DDBJ databases">
        <authorList>
            <person name="Chen Y."/>
            <person name="Dougan E. K."/>
            <person name="Chan C."/>
            <person name="Rhodes N."/>
            <person name="Thang M."/>
        </authorList>
    </citation>
    <scope>NUCLEOTIDE SEQUENCE</scope>
</reference>
<evidence type="ECO:0000313" key="2">
    <source>
        <dbReference type="EMBL" id="CAL4798303.1"/>
    </source>
</evidence>
<comment type="caution">
    <text evidence="1">The sequence shown here is derived from an EMBL/GenBank/DDBJ whole genome shotgun (WGS) entry which is preliminary data.</text>
</comment>
<keyword evidence="3" id="KW-1185">Reference proteome</keyword>
<dbReference type="EMBL" id="CAMXCT020004990">
    <property type="protein sequence ID" value="CAL1164366.1"/>
    <property type="molecule type" value="Genomic_DNA"/>
</dbReference>
<dbReference type="EMBL" id="CAMXCT030004990">
    <property type="protein sequence ID" value="CAL4798303.1"/>
    <property type="molecule type" value="Genomic_DNA"/>
</dbReference>
<proteinExistence type="predicted"/>
<dbReference type="AlphaFoldDB" id="A0A9P1GEG7"/>
<dbReference type="EMBL" id="CAMXCT010004990">
    <property type="protein sequence ID" value="CAI4010991.1"/>
    <property type="molecule type" value="Genomic_DNA"/>
</dbReference>
<sequence length="127" mass="14099">MMRLCQLCRLKKRKTKPPLECDAGLRDRAMLPFVSVLVLSAFALGEPNVAKGEALFQSSVRVYGRKSFSDQRLDLEEASLNLLEAEAADSLDAIDTVMKPKEKETLTGLALLYADLIWIWGLLRGSA</sequence>
<organism evidence="1">
    <name type="scientific">Cladocopium goreaui</name>
    <dbReference type="NCBI Taxonomy" id="2562237"/>
    <lineage>
        <taxon>Eukaryota</taxon>
        <taxon>Sar</taxon>
        <taxon>Alveolata</taxon>
        <taxon>Dinophyceae</taxon>
        <taxon>Suessiales</taxon>
        <taxon>Symbiodiniaceae</taxon>
        <taxon>Cladocopium</taxon>
    </lineage>
</organism>